<keyword evidence="2" id="KW-1185">Reference proteome</keyword>
<proteinExistence type="predicted"/>
<name>A0AAP0J1H7_9MAGN</name>
<evidence type="ECO:0000313" key="1">
    <source>
        <dbReference type="EMBL" id="KAK9125751.1"/>
    </source>
</evidence>
<accession>A0AAP0J1H7</accession>
<evidence type="ECO:0000313" key="2">
    <source>
        <dbReference type="Proteomes" id="UP001419268"/>
    </source>
</evidence>
<comment type="caution">
    <text evidence="1">The sequence shown here is derived from an EMBL/GenBank/DDBJ whole genome shotgun (WGS) entry which is preliminary data.</text>
</comment>
<dbReference type="Proteomes" id="UP001419268">
    <property type="component" value="Unassembled WGS sequence"/>
</dbReference>
<organism evidence="1 2">
    <name type="scientific">Stephania cephalantha</name>
    <dbReference type="NCBI Taxonomy" id="152367"/>
    <lineage>
        <taxon>Eukaryota</taxon>
        <taxon>Viridiplantae</taxon>
        <taxon>Streptophyta</taxon>
        <taxon>Embryophyta</taxon>
        <taxon>Tracheophyta</taxon>
        <taxon>Spermatophyta</taxon>
        <taxon>Magnoliopsida</taxon>
        <taxon>Ranunculales</taxon>
        <taxon>Menispermaceae</taxon>
        <taxon>Menispermoideae</taxon>
        <taxon>Cissampelideae</taxon>
        <taxon>Stephania</taxon>
    </lineage>
</organism>
<sequence>MEFFFVPAFVFSLHCISHHFWSCIHVIPDDGLLVLQLMSKTQGLVSLPDKLEH</sequence>
<protein>
    <submittedName>
        <fullName evidence="1">Uncharacterized protein</fullName>
    </submittedName>
</protein>
<reference evidence="1 2" key="1">
    <citation type="submission" date="2024-01" db="EMBL/GenBank/DDBJ databases">
        <title>Genome assemblies of Stephania.</title>
        <authorList>
            <person name="Yang L."/>
        </authorList>
    </citation>
    <scope>NUCLEOTIDE SEQUENCE [LARGE SCALE GENOMIC DNA]</scope>
    <source>
        <strain evidence="1">JXDWG</strain>
        <tissue evidence="1">Leaf</tissue>
    </source>
</reference>
<dbReference type="EMBL" id="JBBNAG010000006">
    <property type="protein sequence ID" value="KAK9125751.1"/>
    <property type="molecule type" value="Genomic_DNA"/>
</dbReference>
<gene>
    <name evidence="1" type="ORF">Scep_014597</name>
</gene>
<dbReference type="AlphaFoldDB" id="A0AAP0J1H7"/>